<feature type="short sequence motif" description="'KMSKS' region" evidence="10">
    <location>
        <begin position="291"/>
        <end position="295"/>
    </location>
</feature>
<gene>
    <name evidence="10 11" type="primary">lysS</name>
    <name evidence="11" type="ORF">EPA93_06780</name>
</gene>
<dbReference type="InterPro" id="IPR014729">
    <property type="entry name" value="Rossmann-like_a/b/a_fold"/>
</dbReference>
<proteinExistence type="inferred from homology"/>
<feature type="short sequence motif" description="'HIGH' region" evidence="10">
    <location>
        <begin position="35"/>
        <end position="43"/>
    </location>
</feature>
<dbReference type="HAMAP" id="MF_00177">
    <property type="entry name" value="Lys_tRNA_synth_class1"/>
    <property type="match status" value="1"/>
</dbReference>
<dbReference type="Gene3D" id="6.10.20.10">
    <property type="entry name" value="Lysine tRNA ligase, stem contact fold domain"/>
    <property type="match status" value="1"/>
</dbReference>
<keyword evidence="8 10" id="KW-0030">Aminoacyl-tRNA synthetase</keyword>
<dbReference type="InterPro" id="IPR042078">
    <property type="entry name" value="Lys-tRNA-ligase_SC_fold"/>
</dbReference>
<dbReference type="Pfam" id="PF01921">
    <property type="entry name" value="tRNA-synt_1f"/>
    <property type="match status" value="1"/>
</dbReference>
<dbReference type="Gene3D" id="3.40.50.620">
    <property type="entry name" value="HUPs"/>
    <property type="match status" value="1"/>
</dbReference>
<accession>A0A4P6JM32</accession>
<comment type="subcellular location">
    <subcellularLocation>
        <location evidence="1 10">Cytoplasm</location>
    </subcellularLocation>
</comment>
<keyword evidence="6 10" id="KW-0067">ATP-binding</keyword>
<dbReference type="Gene3D" id="1.10.10.770">
    <property type="match status" value="1"/>
</dbReference>
<dbReference type="EMBL" id="CP035758">
    <property type="protein sequence ID" value="QBD75726.1"/>
    <property type="molecule type" value="Genomic_DNA"/>
</dbReference>
<evidence type="ECO:0000256" key="3">
    <source>
        <dbReference type="ARBA" id="ARBA00022490"/>
    </source>
</evidence>
<dbReference type="GO" id="GO:0006430">
    <property type="term" value="P:lysyl-tRNA aminoacylation"/>
    <property type="evidence" value="ECO:0007669"/>
    <property type="project" value="UniProtKB-UniRule"/>
</dbReference>
<dbReference type="InterPro" id="IPR008925">
    <property type="entry name" value="aa_tRNA-synth_I_cd-bd_sf"/>
</dbReference>
<dbReference type="InterPro" id="IPR001412">
    <property type="entry name" value="aa-tRNA-synth_I_CS"/>
</dbReference>
<reference evidence="11 12" key="1">
    <citation type="submission" date="2019-01" db="EMBL/GenBank/DDBJ databases">
        <title>Ktedonosporobacter rubrisoli SCAWS-G2.</title>
        <authorList>
            <person name="Huang Y."/>
            <person name="Yan B."/>
        </authorList>
    </citation>
    <scope>NUCLEOTIDE SEQUENCE [LARGE SCALE GENOMIC DNA]</scope>
    <source>
        <strain evidence="11 12">SCAWS-G2</strain>
    </source>
</reference>
<protein>
    <recommendedName>
        <fullName evidence="10">Lysine--tRNA ligase</fullName>
        <ecNumber evidence="10">6.1.1.6</ecNumber>
    </recommendedName>
    <alternativeName>
        <fullName evidence="10">Lysyl-tRNA synthetase</fullName>
        <shortName evidence="10">LysRS</shortName>
    </alternativeName>
</protein>
<evidence type="ECO:0000256" key="8">
    <source>
        <dbReference type="ARBA" id="ARBA00023146"/>
    </source>
</evidence>
<dbReference type="InterPro" id="IPR002904">
    <property type="entry name" value="Lys-tRNA-ligase"/>
</dbReference>
<dbReference type="GO" id="GO:0005524">
    <property type="term" value="F:ATP binding"/>
    <property type="evidence" value="ECO:0007669"/>
    <property type="project" value="UniProtKB-UniRule"/>
</dbReference>
<evidence type="ECO:0000256" key="4">
    <source>
        <dbReference type="ARBA" id="ARBA00022598"/>
    </source>
</evidence>
<evidence type="ECO:0000256" key="10">
    <source>
        <dbReference type="HAMAP-Rule" id="MF_00177"/>
    </source>
</evidence>
<dbReference type="KEGG" id="kbs:EPA93_06780"/>
<dbReference type="RefSeq" id="WP_129886323.1">
    <property type="nucleotide sequence ID" value="NZ_CP035758.1"/>
</dbReference>
<evidence type="ECO:0000313" key="12">
    <source>
        <dbReference type="Proteomes" id="UP000290365"/>
    </source>
</evidence>
<dbReference type="NCBIfam" id="TIGR00467">
    <property type="entry name" value="lysS_arch"/>
    <property type="match status" value="1"/>
</dbReference>
<dbReference type="SUPFAM" id="SSF52374">
    <property type="entry name" value="Nucleotidylyl transferase"/>
    <property type="match status" value="1"/>
</dbReference>
<dbReference type="PANTHER" id="PTHR37940">
    <property type="entry name" value="LYSINE--TRNA LIGASE"/>
    <property type="match status" value="1"/>
</dbReference>
<comment type="caution">
    <text evidence="10">Lacks conserved residue(s) required for the propagation of feature annotation.</text>
</comment>
<keyword evidence="5 10" id="KW-0547">Nucleotide-binding</keyword>
<dbReference type="GO" id="GO:0004824">
    <property type="term" value="F:lysine-tRNA ligase activity"/>
    <property type="evidence" value="ECO:0007669"/>
    <property type="project" value="UniProtKB-UniRule"/>
</dbReference>
<keyword evidence="7 10" id="KW-0648">Protein biosynthesis</keyword>
<evidence type="ECO:0000256" key="1">
    <source>
        <dbReference type="ARBA" id="ARBA00004496"/>
    </source>
</evidence>
<evidence type="ECO:0000313" key="11">
    <source>
        <dbReference type="EMBL" id="QBD75726.1"/>
    </source>
</evidence>
<sequence>MKSDWVEQLCDRIELQVQKTKGAAATIICSSGISPSGPIHLGNLREVMTPHIIVEELRKRGRQVEHLHIWDDFDRLRKIPANVPADFAKYIGCPLADIPDPWDEYASYAERYMADFTQSLQRLGIAPRFVRQSLAYRSGNYTAQIKEAMAQRFKIFDIISSFQTLPGQQESAEERRASYYPLRVYCENCHKDTTTISQYDEETARIAYACSSCQYEGAFSLNEKVECKLVWKVDWPMRWSALGVDCEPAGADHAAPNSSFSVGRQIVQAIYHTSPPQFVGFGFVGMEGRTKISSSAGTSATISSALDIIEPCILRWLYTRRSYNQTFMIDFGQGLLRLYDEWDTLVKQQREGKASEANAKAYERAIHTSEGPVGSTPQPVPFHLLTSVLDVTQGNVAQMLRIVAQYNGQDLTQELRPELLEPRLSCALNWVTRYLPEDERTPIRSAFNAEAYEQLSELDRASVQMLAEQLDMSWKLDALTNLIYNIAKIVRGLPVDTPPDAALKQAQRSFFIAIYQLICGRDTGPRIPTLLLSLGKEKVKALLVPQV</sequence>
<dbReference type="Proteomes" id="UP000290365">
    <property type="component" value="Chromosome"/>
</dbReference>
<dbReference type="SUPFAM" id="SSF48163">
    <property type="entry name" value="An anticodon-binding domain of class I aminoacyl-tRNA synthetases"/>
    <property type="match status" value="1"/>
</dbReference>
<dbReference type="EC" id="6.1.1.6" evidence="10"/>
<dbReference type="GO" id="GO:0005737">
    <property type="term" value="C:cytoplasm"/>
    <property type="evidence" value="ECO:0007669"/>
    <property type="project" value="UniProtKB-SubCell"/>
</dbReference>
<evidence type="ECO:0000256" key="9">
    <source>
        <dbReference type="ARBA" id="ARBA00048573"/>
    </source>
</evidence>
<keyword evidence="12" id="KW-1185">Reference proteome</keyword>
<dbReference type="OrthoDB" id="9803151at2"/>
<keyword evidence="3 10" id="KW-0963">Cytoplasm</keyword>
<name>A0A4P6JM32_KTERU</name>
<evidence type="ECO:0000256" key="5">
    <source>
        <dbReference type="ARBA" id="ARBA00022741"/>
    </source>
</evidence>
<evidence type="ECO:0000256" key="6">
    <source>
        <dbReference type="ARBA" id="ARBA00022840"/>
    </source>
</evidence>
<evidence type="ECO:0000256" key="2">
    <source>
        <dbReference type="ARBA" id="ARBA00005594"/>
    </source>
</evidence>
<comment type="similarity">
    <text evidence="2 10">Belongs to the class-I aminoacyl-tRNA synthetase family.</text>
</comment>
<dbReference type="InterPro" id="IPR020751">
    <property type="entry name" value="aa-tRNA-synth_I_codon-bd_sub2"/>
</dbReference>
<dbReference type="PANTHER" id="PTHR37940:SF1">
    <property type="entry name" value="LYSINE--TRNA LIGASE"/>
    <property type="match status" value="1"/>
</dbReference>
<evidence type="ECO:0000256" key="7">
    <source>
        <dbReference type="ARBA" id="ARBA00022917"/>
    </source>
</evidence>
<dbReference type="AlphaFoldDB" id="A0A4P6JM32"/>
<organism evidence="11 12">
    <name type="scientific">Ktedonosporobacter rubrisoli</name>
    <dbReference type="NCBI Taxonomy" id="2509675"/>
    <lineage>
        <taxon>Bacteria</taxon>
        <taxon>Bacillati</taxon>
        <taxon>Chloroflexota</taxon>
        <taxon>Ktedonobacteria</taxon>
        <taxon>Ktedonobacterales</taxon>
        <taxon>Ktedonosporobacteraceae</taxon>
        <taxon>Ktedonosporobacter</taxon>
    </lineage>
</organism>
<dbReference type="GO" id="GO:0000049">
    <property type="term" value="F:tRNA binding"/>
    <property type="evidence" value="ECO:0007669"/>
    <property type="project" value="InterPro"/>
</dbReference>
<keyword evidence="4 10" id="KW-0436">Ligase</keyword>
<comment type="catalytic activity">
    <reaction evidence="9 10">
        <text>tRNA(Lys) + L-lysine + ATP = L-lysyl-tRNA(Lys) + AMP + diphosphate</text>
        <dbReference type="Rhea" id="RHEA:20792"/>
        <dbReference type="Rhea" id="RHEA-COMP:9696"/>
        <dbReference type="Rhea" id="RHEA-COMP:9697"/>
        <dbReference type="ChEBI" id="CHEBI:30616"/>
        <dbReference type="ChEBI" id="CHEBI:32551"/>
        <dbReference type="ChEBI" id="CHEBI:33019"/>
        <dbReference type="ChEBI" id="CHEBI:78442"/>
        <dbReference type="ChEBI" id="CHEBI:78529"/>
        <dbReference type="ChEBI" id="CHEBI:456215"/>
        <dbReference type="EC" id="6.1.1.6"/>
    </reaction>
</comment>
<dbReference type="Gene3D" id="1.10.10.350">
    <property type="match status" value="1"/>
</dbReference>
<dbReference type="PROSITE" id="PS00178">
    <property type="entry name" value="AA_TRNA_LIGASE_I"/>
    <property type="match status" value="1"/>
</dbReference>